<keyword evidence="2" id="KW-0812">Transmembrane</keyword>
<dbReference type="RefSeq" id="WP_379880655.1">
    <property type="nucleotide sequence ID" value="NZ_JBHPON010000001.1"/>
</dbReference>
<feature type="transmembrane region" description="Helical" evidence="2">
    <location>
        <begin position="24"/>
        <end position="44"/>
    </location>
</feature>
<dbReference type="EMBL" id="JBHPON010000001">
    <property type="protein sequence ID" value="MFC6034045.1"/>
    <property type="molecule type" value="Genomic_DNA"/>
</dbReference>
<proteinExistence type="predicted"/>
<dbReference type="Proteomes" id="UP001596116">
    <property type="component" value="Unassembled WGS sequence"/>
</dbReference>
<accession>A0ABW1KQC7</accession>
<feature type="compositionally biased region" description="Basic and acidic residues" evidence="1">
    <location>
        <begin position="1"/>
        <end position="10"/>
    </location>
</feature>
<comment type="caution">
    <text evidence="3">The sequence shown here is derived from an EMBL/GenBank/DDBJ whole genome shotgun (WGS) entry which is preliminary data.</text>
</comment>
<evidence type="ECO:0000256" key="2">
    <source>
        <dbReference type="SAM" id="Phobius"/>
    </source>
</evidence>
<feature type="region of interest" description="Disordered" evidence="1">
    <location>
        <begin position="1"/>
        <end position="21"/>
    </location>
</feature>
<reference evidence="3 4" key="1">
    <citation type="submission" date="2024-09" db="EMBL/GenBank/DDBJ databases">
        <authorList>
            <person name="Zhang Z.-H."/>
        </authorList>
    </citation>
    <scope>NUCLEOTIDE SEQUENCE [LARGE SCALE GENOMIC DNA]</scope>
    <source>
        <strain evidence="3 4">HHTR114</strain>
    </source>
</reference>
<evidence type="ECO:0000313" key="4">
    <source>
        <dbReference type="Proteomes" id="UP001596116"/>
    </source>
</evidence>
<sequence length="46" mass="4871">MASDDQHDFDDGFPTPPPRNARNLPLKTILLAAGVAALIVLLALSN</sequence>
<keyword evidence="4" id="KW-1185">Reference proteome</keyword>
<keyword evidence="2" id="KW-0472">Membrane</keyword>
<evidence type="ECO:0000313" key="3">
    <source>
        <dbReference type="EMBL" id="MFC6034045.1"/>
    </source>
</evidence>
<organism evidence="3 4">
    <name type="scientific">Hyphococcus aureus</name>
    <dbReference type="NCBI Taxonomy" id="2666033"/>
    <lineage>
        <taxon>Bacteria</taxon>
        <taxon>Pseudomonadati</taxon>
        <taxon>Pseudomonadota</taxon>
        <taxon>Alphaproteobacteria</taxon>
        <taxon>Parvularculales</taxon>
        <taxon>Parvularculaceae</taxon>
        <taxon>Hyphococcus</taxon>
    </lineage>
</organism>
<name>A0ABW1KQC7_9PROT</name>
<evidence type="ECO:0000256" key="1">
    <source>
        <dbReference type="SAM" id="MobiDB-lite"/>
    </source>
</evidence>
<gene>
    <name evidence="3" type="ORF">ACFMB1_00740</name>
</gene>
<protein>
    <submittedName>
        <fullName evidence="3">Uncharacterized protein</fullName>
    </submittedName>
</protein>
<keyword evidence="2" id="KW-1133">Transmembrane helix</keyword>